<evidence type="ECO:0000313" key="12">
    <source>
        <dbReference type="EMBL" id="PAA76680.1"/>
    </source>
</evidence>
<dbReference type="InterPro" id="IPR015919">
    <property type="entry name" value="Cadherin-like_sf"/>
</dbReference>
<dbReference type="Gene3D" id="2.60.40.60">
    <property type="entry name" value="Cadherins"/>
    <property type="match status" value="2"/>
</dbReference>
<evidence type="ECO:0000256" key="2">
    <source>
        <dbReference type="ARBA" id="ARBA00022692"/>
    </source>
</evidence>
<dbReference type="STRING" id="282301.A0A267FS84"/>
<feature type="domain" description="Cadherin" evidence="10">
    <location>
        <begin position="52"/>
        <end position="158"/>
    </location>
</feature>
<dbReference type="InterPro" id="IPR002126">
    <property type="entry name" value="Cadherin-like_dom"/>
</dbReference>
<evidence type="ECO:0000256" key="4">
    <source>
        <dbReference type="ARBA" id="ARBA00022837"/>
    </source>
</evidence>
<accession>A0A267FS84</accession>
<evidence type="ECO:0000313" key="13">
    <source>
        <dbReference type="Proteomes" id="UP000215902"/>
    </source>
</evidence>
<keyword evidence="7" id="KW-0325">Glycoprotein</keyword>
<dbReference type="GO" id="GO:0005886">
    <property type="term" value="C:plasma membrane"/>
    <property type="evidence" value="ECO:0007669"/>
    <property type="project" value="InterPro"/>
</dbReference>
<dbReference type="GO" id="GO:0007156">
    <property type="term" value="P:homophilic cell adhesion via plasma membrane adhesion molecules"/>
    <property type="evidence" value="ECO:0007669"/>
    <property type="project" value="InterPro"/>
</dbReference>
<feature type="signal peptide" evidence="9">
    <location>
        <begin position="1"/>
        <end position="41"/>
    </location>
</feature>
<dbReference type="EMBL" id="NIVC01000803">
    <property type="protein sequence ID" value="PAA76680.1"/>
    <property type="molecule type" value="Genomic_DNA"/>
</dbReference>
<dbReference type="EMBL" id="NIVC01002331">
    <property type="protein sequence ID" value="PAA58798.1"/>
    <property type="molecule type" value="Genomic_DNA"/>
</dbReference>
<comment type="caution">
    <text evidence="12">The sequence shown here is derived from an EMBL/GenBank/DDBJ whole genome shotgun (WGS) entry which is preliminary data.</text>
</comment>
<feature type="domain" description="Cadherin" evidence="10">
    <location>
        <begin position="175"/>
        <end position="255"/>
    </location>
</feature>
<feature type="non-terminal residue" evidence="12">
    <location>
        <position position="1"/>
    </location>
</feature>
<dbReference type="OrthoDB" id="6233321at2759"/>
<sequence>LKPSVHSLELFGFTAPMMEAAGCRLSLVVLLQLFIIDVSSATTVGQDWPSCGQPVYRMQVRENAPPGRLVGVIQGVRPDGGNLAYLNGCGRGHVDLRRKFMLDQSTGRITTLVRLDRERQAVYRFCVLVENRRPSAALTAACTVSVHVEDENDNRPEFLAKPESPRMLQVAAPQPGQIIGRMMAVDLDEGDNGMVDYELANESELQNFFGVDRTSSELFVQKAPRNDSSYAMFHLLLRACDRGRPQLCSTEDFYVEFNPDS</sequence>
<dbReference type="SMART" id="SM00112">
    <property type="entry name" value="CA"/>
    <property type="match status" value="2"/>
</dbReference>
<dbReference type="SUPFAM" id="SSF49313">
    <property type="entry name" value="Cadherin-like"/>
    <property type="match status" value="2"/>
</dbReference>
<evidence type="ECO:0000256" key="9">
    <source>
        <dbReference type="SAM" id="SignalP"/>
    </source>
</evidence>
<evidence type="ECO:0000256" key="5">
    <source>
        <dbReference type="ARBA" id="ARBA00022989"/>
    </source>
</evidence>
<dbReference type="GO" id="GO:0005509">
    <property type="term" value="F:calcium ion binding"/>
    <property type="evidence" value="ECO:0007669"/>
    <property type="project" value="UniProtKB-UniRule"/>
</dbReference>
<keyword evidence="4 8" id="KW-0106">Calcium</keyword>
<comment type="subcellular location">
    <subcellularLocation>
        <location evidence="1">Membrane</location>
        <topology evidence="1">Single-pass membrane protein</topology>
    </subcellularLocation>
</comment>
<dbReference type="Pfam" id="PF00028">
    <property type="entry name" value="Cadherin"/>
    <property type="match status" value="2"/>
</dbReference>
<gene>
    <name evidence="11" type="ORF">BOX15_Mlig005777g1</name>
    <name evidence="12" type="ORF">BOX15_Mlig005777g3</name>
</gene>
<name>A0A267FS84_9PLAT</name>
<dbReference type="PRINTS" id="PR00205">
    <property type="entry name" value="CADHERIN"/>
</dbReference>
<organism evidence="12 13">
    <name type="scientific">Macrostomum lignano</name>
    <dbReference type="NCBI Taxonomy" id="282301"/>
    <lineage>
        <taxon>Eukaryota</taxon>
        <taxon>Metazoa</taxon>
        <taxon>Spiralia</taxon>
        <taxon>Lophotrochozoa</taxon>
        <taxon>Platyhelminthes</taxon>
        <taxon>Rhabditophora</taxon>
        <taxon>Macrostomorpha</taxon>
        <taxon>Macrostomida</taxon>
        <taxon>Macrostomidae</taxon>
        <taxon>Macrostomum</taxon>
    </lineage>
</organism>
<dbReference type="InterPro" id="IPR050174">
    <property type="entry name" value="Protocadherin/Cadherin-CA"/>
</dbReference>
<dbReference type="PANTHER" id="PTHR24028:SF146">
    <property type="entry name" value="CADHERIN 96CB, ISOFORM D-RELATED"/>
    <property type="match status" value="1"/>
</dbReference>
<keyword evidence="6" id="KW-0472">Membrane</keyword>
<evidence type="ECO:0000256" key="6">
    <source>
        <dbReference type="ARBA" id="ARBA00023136"/>
    </source>
</evidence>
<evidence type="ECO:0000256" key="7">
    <source>
        <dbReference type="ARBA" id="ARBA00023180"/>
    </source>
</evidence>
<dbReference type="PANTHER" id="PTHR24028">
    <property type="entry name" value="CADHERIN-87A"/>
    <property type="match status" value="1"/>
</dbReference>
<keyword evidence="9" id="KW-0732">Signal</keyword>
<dbReference type="AlphaFoldDB" id="A0A267FS84"/>
<evidence type="ECO:0000256" key="3">
    <source>
        <dbReference type="ARBA" id="ARBA00022737"/>
    </source>
</evidence>
<feature type="chain" id="PRO_5011916135" description="Cadherin domain-containing protein" evidence="9">
    <location>
        <begin position="42"/>
        <end position="261"/>
    </location>
</feature>
<evidence type="ECO:0000256" key="8">
    <source>
        <dbReference type="PROSITE-ProRule" id="PRU00043"/>
    </source>
</evidence>
<dbReference type="PROSITE" id="PS00232">
    <property type="entry name" value="CADHERIN_1"/>
    <property type="match status" value="1"/>
</dbReference>
<evidence type="ECO:0000256" key="1">
    <source>
        <dbReference type="ARBA" id="ARBA00004167"/>
    </source>
</evidence>
<dbReference type="Proteomes" id="UP000215902">
    <property type="component" value="Unassembled WGS sequence"/>
</dbReference>
<evidence type="ECO:0000313" key="11">
    <source>
        <dbReference type="EMBL" id="PAA58798.1"/>
    </source>
</evidence>
<dbReference type="PROSITE" id="PS50268">
    <property type="entry name" value="CADHERIN_2"/>
    <property type="match status" value="2"/>
</dbReference>
<keyword evidence="5" id="KW-1133">Transmembrane helix</keyword>
<dbReference type="InterPro" id="IPR020894">
    <property type="entry name" value="Cadherin_CS"/>
</dbReference>
<evidence type="ECO:0000259" key="10">
    <source>
        <dbReference type="PROSITE" id="PS50268"/>
    </source>
</evidence>
<protein>
    <recommendedName>
        <fullName evidence="10">Cadherin domain-containing protein</fullName>
    </recommendedName>
</protein>
<proteinExistence type="predicted"/>
<keyword evidence="3" id="KW-0677">Repeat</keyword>
<dbReference type="CDD" id="cd11304">
    <property type="entry name" value="Cadherin_repeat"/>
    <property type="match status" value="2"/>
</dbReference>
<reference evidence="12 13" key="1">
    <citation type="submission" date="2017-06" db="EMBL/GenBank/DDBJ databases">
        <title>A platform for efficient transgenesis in Macrostomum lignano, a flatworm model organism for stem cell research.</title>
        <authorList>
            <person name="Berezikov E."/>
        </authorList>
    </citation>
    <scope>NUCLEOTIDE SEQUENCE [LARGE SCALE GENOMIC DNA]</scope>
    <source>
        <strain evidence="12">DV1</strain>
        <tissue evidence="12">Whole organism</tissue>
    </source>
</reference>
<keyword evidence="13" id="KW-1185">Reference proteome</keyword>
<keyword evidence="2" id="KW-0812">Transmembrane</keyword>